<dbReference type="SUPFAM" id="SSF102588">
    <property type="entry name" value="LmbE-like"/>
    <property type="match status" value="1"/>
</dbReference>
<dbReference type="Gene3D" id="3.40.50.10320">
    <property type="entry name" value="LmbE-like"/>
    <property type="match status" value="1"/>
</dbReference>
<evidence type="ECO:0000313" key="1">
    <source>
        <dbReference type="EMBL" id="SEG49949.1"/>
    </source>
</evidence>
<evidence type="ECO:0000313" key="2">
    <source>
        <dbReference type="Proteomes" id="UP000236736"/>
    </source>
</evidence>
<dbReference type="Proteomes" id="UP000236736">
    <property type="component" value="Unassembled WGS sequence"/>
</dbReference>
<name>A0A1H6AMJ5_9BACT</name>
<gene>
    <name evidence="1" type="ORF">SAMN03080598_04222</name>
</gene>
<dbReference type="PANTHER" id="PTHR12993:SF30">
    <property type="entry name" value="N-ACETYL-ALPHA-D-GLUCOSAMINYL L-MALATE DEACETYLASE 1"/>
    <property type="match status" value="1"/>
</dbReference>
<dbReference type="Pfam" id="PF02585">
    <property type="entry name" value="PIG-L"/>
    <property type="match status" value="1"/>
</dbReference>
<dbReference type="OrthoDB" id="9790023at2"/>
<dbReference type="AlphaFoldDB" id="A0A1H6AMJ5"/>
<proteinExistence type="predicted"/>
<accession>A0A1H6AMJ5</accession>
<protein>
    <submittedName>
        <fullName evidence="1">N-acetylglucosaminyl deacetylase, LmbE family</fullName>
    </submittedName>
</protein>
<dbReference type="STRING" id="1120964.GCA_001313265_07695"/>
<dbReference type="InterPro" id="IPR003737">
    <property type="entry name" value="GlcNAc_PI_deacetylase-related"/>
</dbReference>
<organism evidence="1 2">
    <name type="scientific">Algoriphagus boritolerans DSM 17298 = JCM 18970</name>
    <dbReference type="NCBI Taxonomy" id="1120964"/>
    <lineage>
        <taxon>Bacteria</taxon>
        <taxon>Pseudomonadati</taxon>
        <taxon>Bacteroidota</taxon>
        <taxon>Cytophagia</taxon>
        <taxon>Cytophagales</taxon>
        <taxon>Cyclobacteriaceae</taxon>
        <taxon>Algoriphagus</taxon>
    </lineage>
</organism>
<dbReference type="EMBL" id="FNVR01000052">
    <property type="protein sequence ID" value="SEG49949.1"/>
    <property type="molecule type" value="Genomic_DNA"/>
</dbReference>
<keyword evidence="2" id="KW-1185">Reference proteome</keyword>
<dbReference type="InterPro" id="IPR024078">
    <property type="entry name" value="LmbE-like_dom_sf"/>
</dbReference>
<dbReference type="PANTHER" id="PTHR12993">
    <property type="entry name" value="N-ACETYLGLUCOSAMINYL-PHOSPHATIDYLINOSITOL DE-N-ACETYLASE-RELATED"/>
    <property type="match status" value="1"/>
</dbReference>
<reference evidence="2" key="1">
    <citation type="submission" date="2016-10" db="EMBL/GenBank/DDBJ databases">
        <authorList>
            <person name="Varghese N."/>
            <person name="Submissions S."/>
        </authorList>
    </citation>
    <scope>NUCLEOTIDE SEQUENCE [LARGE SCALE GENOMIC DNA]</scope>
    <source>
        <strain evidence="2">DSM 17298</strain>
    </source>
</reference>
<dbReference type="GO" id="GO:0016811">
    <property type="term" value="F:hydrolase activity, acting on carbon-nitrogen (but not peptide) bonds, in linear amides"/>
    <property type="evidence" value="ECO:0007669"/>
    <property type="project" value="TreeGrafter"/>
</dbReference>
<sequence>MIGAHPDDCDIKSGGTAALFAKMGHEVKFLSITNGDAGHMEMGGGMLAKRRYAESQEVAKRLGIHYDVLDNHDGELLPTLEIRLDVIRKIREWGADVVISHRPNDYHPDHRYTGILVQDAAFMVGVPNIAADTPPLRKNPVFLYYQDNFQKPNPFSPDIVIDITSVIDQKIYALDAHTSQFYEWLPWIANDPDVIPEGKEGRIAWLKSKRASAPNPSVMKSLEEWYGTEKAAQVKFAEAFEICEYGSRPGREDILRLFPMLNNSQ</sequence>